<dbReference type="RefSeq" id="WP_255919863.1">
    <property type="nucleotide sequence ID" value="NZ_JANFNG010000005.1"/>
</dbReference>
<protein>
    <submittedName>
        <fullName evidence="3">Tyrosine-type recombinase/integrase</fullName>
    </submittedName>
</protein>
<accession>A0ABT1PSV8</accession>
<dbReference type="InterPro" id="IPR002104">
    <property type="entry name" value="Integrase_catalytic"/>
</dbReference>
<dbReference type="Proteomes" id="UP001057702">
    <property type="component" value="Unassembled WGS sequence"/>
</dbReference>
<dbReference type="InterPro" id="IPR050090">
    <property type="entry name" value="Tyrosine_recombinase_XerCD"/>
</dbReference>
<dbReference type="EMBL" id="JANFNG010000005">
    <property type="protein sequence ID" value="MCQ4080766.1"/>
    <property type="molecule type" value="Genomic_DNA"/>
</dbReference>
<name>A0ABT1PSV8_9ACTN</name>
<organism evidence="3 4">
    <name type="scientific">Streptomyces humicola</name>
    <dbReference type="NCBI Taxonomy" id="2953240"/>
    <lineage>
        <taxon>Bacteria</taxon>
        <taxon>Bacillati</taxon>
        <taxon>Actinomycetota</taxon>
        <taxon>Actinomycetes</taxon>
        <taxon>Kitasatosporales</taxon>
        <taxon>Streptomycetaceae</taxon>
        <taxon>Streptomyces</taxon>
    </lineage>
</organism>
<comment type="caution">
    <text evidence="3">The sequence shown here is derived from an EMBL/GenBank/DDBJ whole genome shotgun (WGS) entry which is preliminary data.</text>
</comment>
<keyword evidence="1" id="KW-0233">DNA recombination</keyword>
<reference evidence="3" key="1">
    <citation type="submission" date="2022-06" db="EMBL/GenBank/DDBJ databases">
        <title>Draft genome sequence of Streptomyces sp. RB6PN25 isolated from peat swamp forest in Thailand.</title>
        <authorList>
            <person name="Duangmal K."/>
            <person name="Klaysubun C."/>
        </authorList>
    </citation>
    <scope>NUCLEOTIDE SEQUENCE</scope>
    <source>
        <strain evidence="3">RB6PN25</strain>
    </source>
</reference>
<proteinExistence type="predicted"/>
<evidence type="ECO:0000256" key="1">
    <source>
        <dbReference type="ARBA" id="ARBA00023172"/>
    </source>
</evidence>
<evidence type="ECO:0000313" key="3">
    <source>
        <dbReference type="EMBL" id="MCQ4080766.1"/>
    </source>
</evidence>
<dbReference type="SUPFAM" id="SSF56349">
    <property type="entry name" value="DNA breaking-rejoining enzymes"/>
    <property type="match status" value="1"/>
</dbReference>
<dbReference type="Gene3D" id="1.10.443.10">
    <property type="entry name" value="Intergrase catalytic core"/>
    <property type="match status" value="1"/>
</dbReference>
<dbReference type="InterPro" id="IPR013762">
    <property type="entry name" value="Integrase-like_cat_sf"/>
</dbReference>
<evidence type="ECO:0000259" key="2">
    <source>
        <dbReference type="PROSITE" id="PS51898"/>
    </source>
</evidence>
<evidence type="ECO:0000313" key="4">
    <source>
        <dbReference type="Proteomes" id="UP001057702"/>
    </source>
</evidence>
<feature type="domain" description="Tyr recombinase" evidence="2">
    <location>
        <begin position="231"/>
        <end position="447"/>
    </location>
</feature>
<keyword evidence="4" id="KW-1185">Reference proteome</keyword>
<dbReference type="InterPro" id="IPR011010">
    <property type="entry name" value="DNA_brk_join_enz"/>
</dbReference>
<dbReference type="PANTHER" id="PTHR30349:SF64">
    <property type="entry name" value="PROPHAGE INTEGRASE INTD-RELATED"/>
    <property type="match status" value="1"/>
</dbReference>
<dbReference type="PANTHER" id="PTHR30349">
    <property type="entry name" value="PHAGE INTEGRASE-RELATED"/>
    <property type="match status" value="1"/>
</dbReference>
<sequence>MKTTYNIKVWKIATYKGARGTTYTVRWTLDSKEWRAPFGTRALADAFRSELISATRRGEAFSLTTGRPVSHDSGASSMNWYDFAVRFTDAQWHRTSGNNRKNVAKALTPVTVALLRSQPSSFKPVDVRTALREFAFNTKRREEASPEVAVLLKWVERNTLSMAAWEDPAKVEEVLRTLGTKLDGTPAAASTVKRNRRVLNVAMEYAVKHRILRSNPLPKGRGTTPKTSSAVDKRSLLNAVQAARLLDWVRRRPRGGRRLHAFFATMYYAGSRPEEAVAMHVADVRLPDEDAHDQWSELVIHTAQPEVGKNWTDTGEIRERRGLKGRAADDTRVVPGHPSLTKILREHIKRQKLKPGDLLFQGENGEMLAGSVIRRAWRTARQEVLSPEEFSSPLGKRVYDLRHTCLTNWLNDGVPPAQVAEWAGNSVPVLLAVYARCISGQLTDLKKRIEARGDLPELPAEG</sequence>
<gene>
    <name evidence="3" type="ORF">NGB36_09155</name>
</gene>
<dbReference type="PROSITE" id="PS51898">
    <property type="entry name" value="TYR_RECOMBINASE"/>
    <property type="match status" value="1"/>
</dbReference>